<dbReference type="EMBL" id="JAWPEI010000031">
    <property type="protein sequence ID" value="KAK4707040.1"/>
    <property type="molecule type" value="Genomic_DNA"/>
</dbReference>
<keyword evidence="2" id="KW-1185">Reference proteome</keyword>
<protein>
    <submittedName>
        <fullName evidence="1">Uncharacterized protein</fullName>
    </submittedName>
</protein>
<sequence>MGKERHFGSKVVLNGRNFHPEVRTIGADLFLDTRLMVNENDIVEFYVNLNVLEGNVVTSSINRVELLAFGNILTSMFKAFNVPLGEGRALNRNDMFTRSTLADCRLLVENN</sequence>
<proteinExistence type="predicted"/>
<accession>A0AAV9K2V5</accession>
<reference evidence="1 2" key="1">
    <citation type="submission" date="2023-10" db="EMBL/GenBank/DDBJ databases">
        <title>Genome-Wide Identification Analysis in wild type Solanum Pinnatisectum Reveals Some Genes Defensing Phytophthora Infestans.</title>
        <authorList>
            <person name="Sun C."/>
        </authorList>
    </citation>
    <scope>NUCLEOTIDE SEQUENCE [LARGE SCALE GENOMIC DNA]</scope>
    <source>
        <strain evidence="1">LQN</strain>
        <tissue evidence="1">Leaf</tissue>
    </source>
</reference>
<name>A0AAV9K2V5_9SOLN</name>
<evidence type="ECO:0000313" key="2">
    <source>
        <dbReference type="Proteomes" id="UP001311915"/>
    </source>
</evidence>
<dbReference type="AlphaFoldDB" id="A0AAV9K2V5"/>
<comment type="caution">
    <text evidence="1">The sequence shown here is derived from an EMBL/GenBank/DDBJ whole genome shotgun (WGS) entry which is preliminary data.</text>
</comment>
<gene>
    <name evidence="1" type="ORF">R3W88_033400</name>
</gene>
<evidence type="ECO:0000313" key="1">
    <source>
        <dbReference type="EMBL" id="KAK4707040.1"/>
    </source>
</evidence>
<organism evidence="1 2">
    <name type="scientific">Solanum pinnatisectum</name>
    <name type="common">tansyleaf nightshade</name>
    <dbReference type="NCBI Taxonomy" id="50273"/>
    <lineage>
        <taxon>Eukaryota</taxon>
        <taxon>Viridiplantae</taxon>
        <taxon>Streptophyta</taxon>
        <taxon>Embryophyta</taxon>
        <taxon>Tracheophyta</taxon>
        <taxon>Spermatophyta</taxon>
        <taxon>Magnoliopsida</taxon>
        <taxon>eudicotyledons</taxon>
        <taxon>Gunneridae</taxon>
        <taxon>Pentapetalae</taxon>
        <taxon>asterids</taxon>
        <taxon>lamiids</taxon>
        <taxon>Solanales</taxon>
        <taxon>Solanaceae</taxon>
        <taxon>Solanoideae</taxon>
        <taxon>Solaneae</taxon>
        <taxon>Solanum</taxon>
    </lineage>
</organism>
<dbReference type="Proteomes" id="UP001311915">
    <property type="component" value="Unassembled WGS sequence"/>
</dbReference>